<dbReference type="GO" id="GO:0008745">
    <property type="term" value="F:N-acetylmuramoyl-L-alanine amidase activity"/>
    <property type="evidence" value="ECO:0007669"/>
    <property type="project" value="InterPro"/>
</dbReference>
<dbReference type="InterPro" id="IPR036582">
    <property type="entry name" value="Mao_N_sf"/>
</dbReference>
<keyword evidence="1" id="KW-0378">Hydrolase</keyword>
<dbReference type="CDD" id="cd02696">
    <property type="entry name" value="MurNAc-LAA"/>
    <property type="match status" value="1"/>
</dbReference>
<dbReference type="AlphaFoldDB" id="A0A660SHF2"/>
<dbReference type="PANTHER" id="PTHR30404:SF0">
    <property type="entry name" value="N-ACETYLMURAMOYL-L-ALANINE AMIDASE AMIC"/>
    <property type="match status" value="1"/>
</dbReference>
<dbReference type="EMBL" id="QNBE01000046">
    <property type="protein sequence ID" value="RKX70224.1"/>
    <property type="molecule type" value="Genomic_DNA"/>
</dbReference>
<organism evidence="3 4">
    <name type="scientific">candidate division WOR-3 bacterium</name>
    <dbReference type="NCBI Taxonomy" id="2052148"/>
    <lineage>
        <taxon>Bacteria</taxon>
        <taxon>Bacteria division WOR-3</taxon>
    </lineage>
</organism>
<proteinExistence type="predicted"/>
<dbReference type="GO" id="GO:0030288">
    <property type="term" value="C:outer membrane-bounded periplasmic space"/>
    <property type="evidence" value="ECO:0007669"/>
    <property type="project" value="TreeGrafter"/>
</dbReference>
<reference evidence="3 4" key="1">
    <citation type="submission" date="2018-06" db="EMBL/GenBank/DDBJ databases">
        <title>Extensive metabolic versatility and redundancy in microbially diverse, dynamic hydrothermal sediments.</title>
        <authorList>
            <person name="Dombrowski N."/>
            <person name="Teske A."/>
            <person name="Baker B.J."/>
        </authorList>
    </citation>
    <scope>NUCLEOTIDE SEQUENCE [LARGE SCALE GENOMIC DNA]</scope>
    <source>
        <strain evidence="3">B36_G15</strain>
    </source>
</reference>
<feature type="domain" description="MurNAc-LAA" evidence="2">
    <location>
        <begin position="283"/>
        <end position="435"/>
    </location>
</feature>
<dbReference type="FunFam" id="3.40.630.40:FF:000005">
    <property type="entry name" value="N-acetylmuramoyl-L-alanine amidase (AmiA)"/>
    <property type="match status" value="1"/>
</dbReference>
<dbReference type="Pfam" id="PF01520">
    <property type="entry name" value="Amidase_3"/>
    <property type="match status" value="1"/>
</dbReference>
<dbReference type="Proteomes" id="UP000268469">
    <property type="component" value="Unassembled WGS sequence"/>
</dbReference>
<comment type="caution">
    <text evidence="3">The sequence shown here is derived from an EMBL/GenBank/DDBJ whole genome shotgun (WGS) entry which is preliminary data.</text>
</comment>
<dbReference type="InterPro" id="IPR002508">
    <property type="entry name" value="MurNAc-LAA_cat"/>
</dbReference>
<evidence type="ECO:0000313" key="3">
    <source>
        <dbReference type="EMBL" id="RKX70224.1"/>
    </source>
</evidence>
<protein>
    <recommendedName>
        <fullName evidence="2">MurNAc-LAA domain-containing protein</fullName>
    </recommendedName>
</protein>
<dbReference type="InterPro" id="IPR050695">
    <property type="entry name" value="N-acetylmuramoyl_amidase_3"/>
</dbReference>
<dbReference type="SUPFAM" id="SSF55383">
    <property type="entry name" value="Copper amine oxidase, domain N"/>
    <property type="match status" value="1"/>
</dbReference>
<dbReference type="SUPFAM" id="SSF53187">
    <property type="entry name" value="Zn-dependent exopeptidases"/>
    <property type="match status" value="1"/>
</dbReference>
<dbReference type="SMART" id="SM00646">
    <property type="entry name" value="Ami_3"/>
    <property type="match status" value="1"/>
</dbReference>
<name>A0A660SHF2_UNCW3</name>
<sequence>MSLLLVFLQATPLELSYGDHKKLIEVVEYEGTEYLPLADIAELLDIQFILDHRHQRVTIFDDEHMVRLLLDFSIYESNGKLKKLIIPLTMMDGEIVIGRSQVIPFFADNFGKLIFIKETAGIEISGLRMETKGDSICLEVIAEGEVKMAVGFEGDSGAIEIDGHLASGFELPKPRGIIKEIKISQLPDYIKIRLRMKSPDFSFIHEAKSVTIYPKRRGRVDLIVIDPGHGGIDPGAIGRLGTYEKTINLAIARRLKRIIEKNTKIRVIMTRNSDRYLSLSRRARIANQNKADLFISIHCNASRRRRSEGFEVYFLSEAKTSWERAVAARENASIRFDLPQGKFDSALEYILWDLAQAQFLEESNLLAECIQDVVCREVRINNRGVHQAGFYVLYGCFMPSVLIECAFLSNPKEERRLRSKKFQEELARAIYKGIITYIDKKGGS</sequence>
<evidence type="ECO:0000256" key="1">
    <source>
        <dbReference type="ARBA" id="ARBA00022801"/>
    </source>
</evidence>
<evidence type="ECO:0000313" key="4">
    <source>
        <dbReference type="Proteomes" id="UP000268469"/>
    </source>
</evidence>
<evidence type="ECO:0000259" key="2">
    <source>
        <dbReference type="SMART" id="SM00646"/>
    </source>
</evidence>
<gene>
    <name evidence="3" type="ORF">DRP53_05725</name>
</gene>
<dbReference type="PANTHER" id="PTHR30404">
    <property type="entry name" value="N-ACETYLMURAMOYL-L-ALANINE AMIDASE"/>
    <property type="match status" value="1"/>
</dbReference>
<dbReference type="GO" id="GO:0009253">
    <property type="term" value="P:peptidoglycan catabolic process"/>
    <property type="evidence" value="ECO:0007669"/>
    <property type="project" value="InterPro"/>
</dbReference>
<dbReference type="Gene3D" id="3.40.630.40">
    <property type="entry name" value="Zn-dependent exopeptidases"/>
    <property type="match status" value="1"/>
</dbReference>
<accession>A0A660SHF2</accession>